<feature type="transmembrane region" description="Helical" evidence="2">
    <location>
        <begin position="6"/>
        <end position="25"/>
    </location>
</feature>
<feature type="region of interest" description="Disordered" evidence="1">
    <location>
        <begin position="94"/>
        <end position="114"/>
    </location>
</feature>
<dbReference type="EMBL" id="FNPH01000005">
    <property type="protein sequence ID" value="SDZ06046.1"/>
    <property type="molecule type" value="Genomic_DNA"/>
</dbReference>
<name>A0A1H3PY95_9ACTN</name>
<evidence type="ECO:0000256" key="2">
    <source>
        <dbReference type="SAM" id="Phobius"/>
    </source>
</evidence>
<dbReference type="AlphaFoldDB" id="A0A1H3PY95"/>
<evidence type="ECO:0000313" key="3">
    <source>
        <dbReference type="EMBL" id="SDZ06046.1"/>
    </source>
</evidence>
<evidence type="ECO:0000256" key="1">
    <source>
        <dbReference type="SAM" id="MobiDB-lite"/>
    </source>
</evidence>
<keyword evidence="2" id="KW-0472">Membrane</keyword>
<feature type="transmembrane region" description="Helical" evidence="2">
    <location>
        <begin position="37"/>
        <end position="58"/>
    </location>
</feature>
<dbReference type="RefSeq" id="WP_091557122.1">
    <property type="nucleotide sequence ID" value="NZ_FNPH01000005.1"/>
</dbReference>
<proteinExistence type="predicted"/>
<dbReference type="Proteomes" id="UP000242415">
    <property type="component" value="Unassembled WGS sequence"/>
</dbReference>
<sequence length="114" mass="11946">MTPLTWSSAGFLGLAVFLLVLPRTAPARWIGAQFRAAPRAVAAMWGLLGAGGLTLVASERWESARTVLSIGSTVLSIAGIGALVTLAAIATKRKRHEEAQRQGPPTTPISDLLD</sequence>
<feature type="transmembrane region" description="Helical" evidence="2">
    <location>
        <begin position="70"/>
        <end position="91"/>
    </location>
</feature>
<keyword evidence="4" id="KW-1185">Reference proteome</keyword>
<evidence type="ECO:0000313" key="4">
    <source>
        <dbReference type="Proteomes" id="UP000242415"/>
    </source>
</evidence>
<accession>A0A1H3PY95</accession>
<reference evidence="4" key="1">
    <citation type="submission" date="2016-10" db="EMBL/GenBank/DDBJ databases">
        <authorList>
            <person name="Varghese N."/>
            <person name="Submissions S."/>
        </authorList>
    </citation>
    <scope>NUCLEOTIDE SEQUENCE [LARGE SCALE GENOMIC DNA]</scope>
    <source>
        <strain evidence="4">DSM 45245</strain>
    </source>
</reference>
<organism evidence="3 4">
    <name type="scientific">Micromonospora pattaloongensis</name>
    <dbReference type="NCBI Taxonomy" id="405436"/>
    <lineage>
        <taxon>Bacteria</taxon>
        <taxon>Bacillati</taxon>
        <taxon>Actinomycetota</taxon>
        <taxon>Actinomycetes</taxon>
        <taxon>Micromonosporales</taxon>
        <taxon>Micromonosporaceae</taxon>
        <taxon>Micromonospora</taxon>
    </lineage>
</organism>
<keyword evidence="2" id="KW-0812">Transmembrane</keyword>
<gene>
    <name evidence="3" type="ORF">SAMN05444365_105107</name>
</gene>
<protein>
    <submittedName>
        <fullName evidence="3">Uncharacterized protein</fullName>
    </submittedName>
</protein>
<keyword evidence="2" id="KW-1133">Transmembrane helix</keyword>